<dbReference type="EMBL" id="LR216287">
    <property type="protein sequence ID" value="VFJ14443.1"/>
    <property type="molecule type" value="Genomic_DNA"/>
</dbReference>
<accession>A0A484IAY9</accession>
<proteinExistence type="predicted"/>
<gene>
    <name evidence="1" type="ORF">NFRAN_2121</name>
</gene>
<sequence>MIVLYVEIGIGKVTYSIIPLYLDVLGNHHIFSKSIARIMTNSFFIRIDFSVFLLESA</sequence>
<reference evidence="1 2" key="1">
    <citation type="submission" date="2019-02" db="EMBL/GenBank/DDBJ databases">
        <authorList>
            <person name="Lehtovirta-Morley E L."/>
        </authorList>
    </citation>
    <scope>NUCLEOTIDE SEQUENCE [LARGE SCALE GENOMIC DNA]</scope>
    <source>
        <strain evidence="1">NFRAN1</strain>
    </source>
</reference>
<evidence type="ECO:0000313" key="1">
    <source>
        <dbReference type="EMBL" id="VFJ14443.1"/>
    </source>
</evidence>
<dbReference type="Proteomes" id="UP000294299">
    <property type="component" value="Chromosome NFRAN"/>
</dbReference>
<keyword evidence="2" id="KW-1185">Reference proteome</keyword>
<organism evidence="1 2">
    <name type="scientific">Candidatus Nitrosocosmicus franklandianus</name>
    <dbReference type="NCBI Taxonomy" id="1798806"/>
    <lineage>
        <taxon>Archaea</taxon>
        <taxon>Nitrososphaerota</taxon>
        <taxon>Nitrososphaeria</taxon>
        <taxon>Nitrososphaerales</taxon>
        <taxon>Nitrososphaeraceae</taxon>
        <taxon>Candidatus Nitrosocosmicus</taxon>
    </lineage>
</organism>
<dbReference type="KEGG" id="nfn:NFRAN_2121"/>
<dbReference type="AlphaFoldDB" id="A0A484IAY9"/>
<protein>
    <submittedName>
        <fullName evidence="1">Uncharacterized protein</fullName>
    </submittedName>
</protein>
<name>A0A484IAY9_9ARCH</name>
<evidence type="ECO:0000313" key="2">
    <source>
        <dbReference type="Proteomes" id="UP000294299"/>
    </source>
</evidence>